<dbReference type="AlphaFoldDB" id="A0A212K597"/>
<dbReference type="InterPro" id="IPR024787">
    <property type="entry name" value="EcsC"/>
</dbReference>
<name>A0A212K597_9PROT</name>
<protein>
    <submittedName>
        <fullName evidence="1">Staphylolytic protease preproenzyme LasA (LasA)</fullName>
    </submittedName>
</protein>
<reference evidence="1" key="1">
    <citation type="submission" date="2016-04" db="EMBL/GenBank/DDBJ databases">
        <authorList>
            <person name="Evans L.H."/>
            <person name="Alamgir A."/>
            <person name="Owens N."/>
            <person name="Weber N.D."/>
            <person name="Virtaneva K."/>
            <person name="Barbian K."/>
            <person name="Babar A."/>
            <person name="Rosenke K."/>
        </authorList>
    </citation>
    <scope>NUCLEOTIDE SEQUENCE</scope>
    <source>
        <strain evidence="1">86</strain>
    </source>
</reference>
<dbReference type="PANTHER" id="PTHR41260">
    <property type="entry name" value="PROTEIN ECSC"/>
    <property type="match status" value="1"/>
</dbReference>
<dbReference type="EMBL" id="FLUO01000001">
    <property type="protein sequence ID" value="SBW06787.1"/>
    <property type="molecule type" value="Genomic_DNA"/>
</dbReference>
<gene>
    <name evidence="1" type="ORF">KL86APRO_12154</name>
</gene>
<accession>A0A212K597</accession>
<dbReference type="GO" id="GO:0008233">
    <property type="term" value="F:peptidase activity"/>
    <property type="evidence" value="ECO:0007669"/>
    <property type="project" value="UniProtKB-KW"/>
</dbReference>
<dbReference type="Pfam" id="PF12787">
    <property type="entry name" value="EcsC"/>
    <property type="match status" value="1"/>
</dbReference>
<sequence length="256" mass="26152">MPLAPDDLADLARARSLLETPGLAAQLAARLGAPVAYALRTLPEAVTRRLGATIEATLLRIATAAAATLDATGPPARDAHALAAGLAGGVAGAFGPLTMLVEVPFTTATIFRSIAAIARAEGEDPAAPETVLACLEVFALGGPGEADDAADTGYFAVRGALAQQVKASADFLAAGGGPAAPILVAWIRRVAERLGVQYSEKLAAQTVPVIGAIGGAAVNAIFIRHFQAMAEGHFIVRRLERVHGRDAVRNAWATSP</sequence>
<dbReference type="PANTHER" id="PTHR41260:SF1">
    <property type="entry name" value="PROTEIN ECSC"/>
    <property type="match status" value="1"/>
</dbReference>
<keyword evidence="1" id="KW-0645">Protease</keyword>
<evidence type="ECO:0000313" key="1">
    <source>
        <dbReference type="EMBL" id="SBW06787.1"/>
    </source>
</evidence>
<proteinExistence type="predicted"/>
<organism evidence="1">
    <name type="scientific">uncultured Alphaproteobacteria bacterium</name>
    <dbReference type="NCBI Taxonomy" id="91750"/>
    <lineage>
        <taxon>Bacteria</taxon>
        <taxon>Pseudomonadati</taxon>
        <taxon>Pseudomonadota</taxon>
        <taxon>Alphaproteobacteria</taxon>
        <taxon>environmental samples</taxon>
    </lineage>
</organism>
<keyword evidence="1" id="KW-0378">Hydrolase</keyword>
<dbReference type="GO" id="GO:0006508">
    <property type="term" value="P:proteolysis"/>
    <property type="evidence" value="ECO:0007669"/>
    <property type="project" value="UniProtKB-KW"/>
</dbReference>